<dbReference type="AlphaFoldDB" id="A0A1I6PE37"/>
<protein>
    <recommendedName>
        <fullName evidence="2">N-acetylmuramoyl-L-alanine amidase</fullName>
        <ecNumber evidence="2">3.5.1.28</ecNumber>
    </recommendedName>
</protein>
<proteinExistence type="predicted"/>
<dbReference type="EC" id="3.5.1.28" evidence="2"/>
<dbReference type="RefSeq" id="WP_093914434.1">
    <property type="nucleotide sequence ID" value="NZ_FPAJ01000001.1"/>
</dbReference>
<dbReference type="InterPro" id="IPR051206">
    <property type="entry name" value="NAMLAA_amidase_2"/>
</dbReference>
<dbReference type="GO" id="GO:0008745">
    <property type="term" value="F:N-acetylmuramoyl-L-alanine amidase activity"/>
    <property type="evidence" value="ECO:0007669"/>
    <property type="project" value="UniProtKB-EC"/>
</dbReference>
<dbReference type="OrthoDB" id="9794842at2"/>
<dbReference type="SUPFAM" id="SSF55846">
    <property type="entry name" value="N-acetylmuramoyl-L-alanine amidase-like"/>
    <property type="match status" value="1"/>
</dbReference>
<dbReference type="PANTHER" id="PTHR30417:SF1">
    <property type="entry name" value="N-ACETYLMURAMOYL-L-ALANINE AMIDASE AMID"/>
    <property type="match status" value="1"/>
</dbReference>
<dbReference type="InterPro" id="IPR036505">
    <property type="entry name" value="Amidase/PGRP_sf"/>
</dbReference>
<sequence>MANVIKHISPNQGPRRNGLRPSLVVIHYTAMQTAADALERLCDPAVEVSAHYLISTTGDVIQMVEEDQRAWHAGQGEWAGQDDINSRSIGIELDNTGDHPFSEPQMSALEALLGGILGRWDIQPDGVIGHSDMAPGRKSDPGPHFDWARLARQGLAGQGRPNRPAAAPSPETFTAHAKQAGFTADAALETLLATTRLRFAPWRTGPLCAEDMNLCHMPASKWK</sequence>
<evidence type="ECO:0000256" key="4">
    <source>
        <dbReference type="ARBA" id="ARBA00023316"/>
    </source>
</evidence>
<comment type="catalytic activity">
    <reaction evidence="1">
        <text>Hydrolyzes the link between N-acetylmuramoyl residues and L-amino acid residues in certain cell-wall glycopeptides.</text>
        <dbReference type="EC" id="3.5.1.28"/>
    </reaction>
</comment>
<dbReference type="GO" id="GO:0009254">
    <property type="term" value="P:peptidoglycan turnover"/>
    <property type="evidence" value="ECO:0007669"/>
    <property type="project" value="TreeGrafter"/>
</dbReference>
<evidence type="ECO:0000256" key="3">
    <source>
        <dbReference type="ARBA" id="ARBA00022801"/>
    </source>
</evidence>
<dbReference type="GO" id="GO:0019867">
    <property type="term" value="C:outer membrane"/>
    <property type="evidence" value="ECO:0007669"/>
    <property type="project" value="TreeGrafter"/>
</dbReference>
<dbReference type="EMBL" id="FPAJ01000001">
    <property type="protein sequence ID" value="SFS38446.1"/>
    <property type="molecule type" value="Genomic_DNA"/>
</dbReference>
<evidence type="ECO:0000259" key="5">
    <source>
        <dbReference type="SMART" id="SM00644"/>
    </source>
</evidence>
<dbReference type="SMART" id="SM00644">
    <property type="entry name" value="Ami_2"/>
    <property type="match status" value="1"/>
</dbReference>
<keyword evidence="4" id="KW-0961">Cell wall biogenesis/degradation</keyword>
<evidence type="ECO:0000256" key="2">
    <source>
        <dbReference type="ARBA" id="ARBA00011901"/>
    </source>
</evidence>
<dbReference type="PANTHER" id="PTHR30417">
    <property type="entry name" value="N-ACETYLMURAMOYL-L-ALANINE AMIDASE AMID"/>
    <property type="match status" value="1"/>
</dbReference>
<organism evidence="6 7">
    <name type="scientific">Sulfitobacter marinus</name>
    <dbReference type="NCBI Taxonomy" id="394264"/>
    <lineage>
        <taxon>Bacteria</taxon>
        <taxon>Pseudomonadati</taxon>
        <taxon>Pseudomonadota</taxon>
        <taxon>Alphaproteobacteria</taxon>
        <taxon>Rhodobacterales</taxon>
        <taxon>Roseobacteraceae</taxon>
        <taxon>Sulfitobacter</taxon>
    </lineage>
</organism>
<dbReference type="CDD" id="cd06583">
    <property type="entry name" value="PGRP"/>
    <property type="match status" value="1"/>
</dbReference>
<gene>
    <name evidence="6" type="ORF">SAMN04488040_0121</name>
</gene>
<name>A0A1I6PE37_9RHOB</name>
<dbReference type="Pfam" id="PF01510">
    <property type="entry name" value="Amidase_2"/>
    <property type="match status" value="1"/>
</dbReference>
<feature type="domain" description="N-acetylmuramoyl-L-alanine amidase" evidence="5">
    <location>
        <begin position="9"/>
        <end position="142"/>
    </location>
</feature>
<dbReference type="STRING" id="394264.SAMN04488040_0121"/>
<accession>A0A1I6PE37</accession>
<dbReference type="GO" id="GO:0009253">
    <property type="term" value="P:peptidoglycan catabolic process"/>
    <property type="evidence" value="ECO:0007669"/>
    <property type="project" value="InterPro"/>
</dbReference>
<dbReference type="InterPro" id="IPR002502">
    <property type="entry name" value="Amidase_domain"/>
</dbReference>
<evidence type="ECO:0000256" key="1">
    <source>
        <dbReference type="ARBA" id="ARBA00001561"/>
    </source>
</evidence>
<keyword evidence="3" id="KW-0378">Hydrolase</keyword>
<dbReference type="Gene3D" id="3.40.80.10">
    <property type="entry name" value="Peptidoglycan recognition protein-like"/>
    <property type="match status" value="1"/>
</dbReference>
<dbReference type="Proteomes" id="UP000199239">
    <property type="component" value="Unassembled WGS sequence"/>
</dbReference>
<evidence type="ECO:0000313" key="7">
    <source>
        <dbReference type="Proteomes" id="UP000199239"/>
    </source>
</evidence>
<reference evidence="7" key="1">
    <citation type="submission" date="2016-10" db="EMBL/GenBank/DDBJ databases">
        <authorList>
            <person name="Varghese N."/>
            <person name="Submissions S."/>
        </authorList>
    </citation>
    <scope>NUCLEOTIDE SEQUENCE [LARGE SCALE GENOMIC DNA]</scope>
    <source>
        <strain evidence="7">DSM 23422</strain>
    </source>
</reference>
<keyword evidence="7" id="KW-1185">Reference proteome</keyword>
<evidence type="ECO:0000313" key="6">
    <source>
        <dbReference type="EMBL" id="SFS38446.1"/>
    </source>
</evidence>
<dbReference type="GO" id="GO:0071555">
    <property type="term" value="P:cell wall organization"/>
    <property type="evidence" value="ECO:0007669"/>
    <property type="project" value="UniProtKB-KW"/>
</dbReference>